<dbReference type="Proteomes" id="UP000198211">
    <property type="component" value="Unassembled WGS sequence"/>
</dbReference>
<dbReference type="PANTHER" id="PTHR34415:SF1">
    <property type="entry name" value="INTEGRASE CATALYTIC DOMAIN-CONTAINING PROTEIN"/>
    <property type="match status" value="1"/>
</dbReference>
<evidence type="ECO:0000313" key="1">
    <source>
        <dbReference type="EMBL" id="OWZ09823.1"/>
    </source>
</evidence>
<reference evidence="2" key="1">
    <citation type="submission" date="2017-03" db="EMBL/GenBank/DDBJ databases">
        <title>Phytopthora megakarya and P. palmivora, two closely related causual agents of cacao black pod achieved similar genome size and gene model numbers by different mechanisms.</title>
        <authorList>
            <person name="Ali S."/>
            <person name="Shao J."/>
            <person name="Larry D.J."/>
            <person name="Kronmiller B."/>
            <person name="Shen D."/>
            <person name="Strem M.D."/>
            <person name="Melnick R.L."/>
            <person name="Guiltinan M.J."/>
            <person name="Tyler B.M."/>
            <person name="Meinhardt L.W."/>
            <person name="Bailey B.A."/>
        </authorList>
    </citation>
    <scope>NUCLEOTIDE SEQUENCE [LARGE SCALE GENOMIC DNA]</scope>
    <source>
        <strain evidence="2">zdho120</strain>
    </source>
</reference>
<gene>
    <name evidence="1" type="ORF">PHMEG_00017412</name>
</gene>
<keyword evidence="2" id="KW-1185">Reference proteome</keyword>
<proteinExistence type="predicted"/>
<evidence type="ECO:0000313" key="2">
    <source>
        <dbReference type="Proteomes" id="UP000198211"/>
    </source>
</evidence>
<sequence>MKKTKKTTYNIFLNDTDPRARVTEVFQADRSISKFHHGASSPRNSEFKSSKPMLIELYERLEGIQQYQIFSADDAKPGVVICKKSPDSESVEVNRSRCVPPPNRTTEKIDQMYHTIRPYVPA</sequence>
<dbReference type="STRING" id="4795.A0A225VWM5"/>
<organism evidence="1 2">
    <name type="scientific">Phytophthora megakarya</name>
    <dbReference type="NCBI Taxonomy" id="4795"/>
    <lineage>
        <taxon>Eukaryota</taxon>
        <taxon>Sar</taxon>
        <taxon>Stramenopiles</taxon>
        <taxon>Oomycota</taxon>
        <taxon>Peronosporomycetes</taxon>
        <taxon>Peronosporales</taxon>
        <taxon>Peronosporaceae</taxon>
        <taxon>Phytophthora</taxon>
    </lineage>
</organism>
<dbReference type="OrthoDB" id="129154at2759"/>
<comment type="caution">
    <text evidence="1">The sequence shown here is derived from an EMBL/GenBank/DDBJ whole genome shotgun (WGS) entry which is preliminary data.</text>
</comment>
<name>A0A225VWM5_9STRA</name>
<accession>A0A225VWM5</accession>
<protein>
    <submittedName>
        <fullName evidence="1">Uncharacterized protein</fullName>
    </submittedName>
</protein>
<dbReference type="PANTHER" id="PTHR34415">
    <property type="entry name" value="INTEGRASE CATALYTIC DOMAIN-CONTAINING PROTEIN"/>
    <property type="match status" value="1"/>
</dbReference>
<dbReference type="AlphaFoldDB" id="A0A225VWM5"/>
<dbReference type="EMBL" id="NBNE01002654">
    <property type="protein sequence ID" value="OWZ09823.1"/>
    <property type="molecule type" value="Genomic_DNA"/>
</dbReference>